<evidence type="ECO:0000313" key="1">
    <source>
        <dbReference type="EMBL" id="MBD3866721.1"/>
    </source>
</evidence>
<organism evidence="1 2">
    <name type="scientific">Candidatus Polarisedimenticola svalbardensis</name>
    <dbReference type="NCBI Taxonomy" id="2886004"/>
    <lineage>
        <taxon>Bacteria</taxon>
        <taxon>Pseudomonadati</taxon>
        <taxon>Acidobacteriota</taxon>
        <taxon>Candidatus Polarisedimenticolia</taxon>
        <taxon>Candidatus Polarisedimenticolales</taxon>
        <taxon>Candidatus Polarisedimenticolaceae</taxon>
        <taxon>Candidatus Polarisedimenticola</taxon>
    </lineage>
</organism>
<proteinExistence type="predicted"/>
<reference evidence="1 2" key="1">
    <citation type="submission" date="2020-08" db="EMBL/GenBank/DDBJ databases">
        <title>Acidobacteriota in marine sediments use diverse sulfur dissimilation pathways.</title>
        <authorList>
            <person name="Wasmund K."/>
        </authorList>
    </citation>
    <scope>NUCLEOTIDE SEQUENCE [LARGE SCALE GENOMIC DNA]</scope>
    <source>
        <strain evidence="1">MAG AM4</strain>
    </source>
</reference>
<name>A0A8J7C223_9BACT</name>
<dbReference type="Proteomes" id="UP000648239">
    <property type="component" value="Unassembled WGS sequence"/>
</dbReference>
<comment type="caution">
    <text evidence="1">The sequence shown here is derived from an EMBL/GenBank/DDBJ whole genome shotgun (WGS) entry which is preliminary data.</text>
</comment>
<sequence length="207" mass="23081">MDRTGRQYVRKLEDALARRAEGPRVFTQRDYRLATRWHQEGVPIGLILETLDRRKVAARSLAQIASRVDESWKAVCAGKLRADETEPPASVADRGPERELADALLQAPPSTGLHALLLRLQEAYRGDASPADLEKLIEEQLPGAVLPEQLQEAEELARLSLESHRGRMPPDVFRETMRRGVLARLRRVTGIPRFRRGSGHGGSAAVD</sequence>
<dbReference type="EMBL" id="JACXWD010000002">
    <property type="protein sequence ID" value="MBD3866721.1"/>
    <property type="molecule type" value="Genomic_DNA"/>
</dbReference>
<accession>A0A8J7C223</accession>
<dbReference type="AlphaFoldDB" id="A0A8J7C223"/>
<evidence type="ECO:0000313" key="2">
    <source>
        <dbReference type="Proteomes" id="UP000648239"/>
    </source>
</evidence>
<gene>
    <name evidence="1" type="ORF">IFK94_01225</name>
</gene>
<protein>
    <submittedName>
        <fullName evidence="1">Uncharacterized protein</fullName>
    </submittedName>
</protein>